<evidence type="ECO:0000259" key="14">
    <source>
        <dbReference type="Pfam" id="PF01602"/>
    </source>
</evidence>
<feature type="domain" description="Coatomer beta subunit appendage platform" evidence="16">
    <location>
        <begin position="902"/>
        <end position="1034"/>
    </location>
</feature>
<evidence type="ECO:0000256" key="10">
    <source>
        <dbReference type="ARBA" id="ARBA00023329"/>
    </source>
</evidence>
<evidence type="ECO:0000256" key="4">
    <source>
        <dbReference type="ARBA" id="ARBA00022490"/>
    </source>
</evidence>
<name>A0A1V9XQF8_9ACAR</name>
<comment type="subunit">
    <text evidence="12">Oligomeric complex that consists of at least the alpha, beta, beta', gamma, delta, epsilon and zeta subunits.</text>
</comment>
<dbReference type="OrthoDB" id="10261439at2759"/>
<dbReference type="SUPFAM" id="SSF48371">
    <property type="entry name" value="ARM repeat"/>
    <property type="match status" value="1"/>
</dbReference>
<dbReference type="Pfam" id="PF01602">
    <property type="entry name" value="Adaptin_N"/>
    <property type="match status" value="1"/>
</dbReference>
<evidence type="ECO:0000256" key="6">
    <source>
        <dbReference type="ARBA" id="ARBA00022892"/>
    </source>
</evidence>
<comment type="caution">
    <text evidence="17">The sequence shown here is derived from an EMBL/GenBank/DDBJ whole genome shotgun (WGS) entry which is preliminary data.</text>
</comment>
<dbReference type="STRING" id="418985.A0A1V9XQF8"/>
<keyword evidence="5" id="KW-0677">Repeat</keyword>
<evidence type="ECO:0000259" key="15">
    <source>
        <dbReference type="Pfam" id="PF07718"/>
    </source>
</evidence>
<protein>
    <recommendedName>
        <fullName evidence="2 12">Coatomer subunit beta</fullName>
    </recommendedName>
    <alternativeName>
        <fullName evidence="11 12">Beta-coat protein</fullName>
    </alternativeName>
</protein>
<comment type="subcellular location">
    <subcellularLocation>
        <location evidence="12">Cytoplasm</location>
    </subcellularLocation>
    <subcellularLocation>
        <location evidence="1 12">Golgi apparatus membrane</location>
        <topology evidence="1 12">Peripheral membrane protein</topology>
        <orientation evidence="1 12">Cytoplasmic side</orientation>
    </subcellularLocation>
    <subcellularLocation>
        <location evidence="12">Cytoplasmic vesicle</location>
        <location evidence="12">COPI-coated vesicle membrane</location>
        <topology evidence="12">Peripheral membrane protein</topology>
        <orientation evidence="12">Cytoplasmic side</orientation>
    </subcellularLocation>
</comment>
<organism evidence="17 18">
    <name type="scientific">Tropilaelaps mercedesae</name>
    <dbReference type="NCBI Taxonomy" id="418985"/>
    <lineage>
        <taxon>Eukaryota</taxon>
        <taxon>Metazoa</taxon>
        <taxon>Ecdysozoa</taxon>
        <taxon>Arthropoda</taxon>
        <taxon>Chelicerata</taxon>
        <taxon>Arachnida</taxon>
        <taxon>Acari</taxon>
        <taxon>Parasitiformes</taxon>
        <taxon>Mesostigmata</taxon>
        <taxon>Gamasina</taxon>
        <taxon>Dermanyssoidea</taxon>
        <taxon>Laelapidae</taxon>
        <taxon>Tropilaelaps</taxon>
    </lineage>
</organism>
<feature type="domain" description="Coatomer beta subunit C-terminal" evidence="15">
    <location>
        <begin position="769"/>
        <end position="895"/>
    </location>
</feature>
<evidence type="ECO:0000313" key="17">
    <source>
        <dbReference type="EMBL" id="OQR75691.1"/>
    </source>
</evidence>
<dbReference type="Gene3D" id="1.25.10.10">
    <property type="entry name" value="Leucine-rich Repeat Variant"/>
    <property type="match status" value="1"/>
</dbReference>
<keyword evidence="8 12" id="KW-0333">Golgi apparatus</keyword>
<dbReference type="InParanoid" id="A0A1V9XQF8"/>
<dbReference type="InterPro" id="IPR011989">
    <property type="entry name" value="ARM-like"/>
</dbReference>
<evidence type="ECO:0000256" key="9">
    <source>
        <dbReference type="ARBA" id="ARBA00023136"/>
    </source>
</evidence>
<reference evidence="17 18" key="1">
    <citation type="journal article" date="2017" name="Gigascience">
        <title>Draft genome of the honey bee ectoparasitic mite, Tropilaelaps mercedesae, is shaped by the parasitic life history.</title>
        <authorList>
            <person name="Dong X."/>
            <person name="Armstrong S.D."/>
            <person name="Xia D."/>
            <person name="Makepeace B.L."/>
            <person name="Darby A.C."/>
            <person name="Kadowaki T."/>
        </authorList>
    </citation>
    <scope>NUCLEOTIDE SEQUENCE [LARGE SCALE GENOMIC DNA]</scope>
    <source>
        <strain evidence="17">Wuxi-XJTLU</strain>
    </source>
</reference>
<dbReference type="Pfam" id="PF14806">
    <property type="entry name" value="Coatomer_b_Cpla"/>
    <property type="match status" value="1"/>
</dbReference>
<dbReference type="GO" id="GO:0005198">
    <property type="term" value="F:structural molecule activity"/>
    <property type="evidence" value="ECO:0007669"/>
    <property type="project" value="InterPro"/>
</dbReference>
<feature type="domain" description="Clathrin/coatomer adaptor adaptin-like N-terminal" evidence="14">
    <location>
        <begin position="38"/>
        <end position="496"/>
    </location>
</feature>
<dbReference type="PANTHER" id="PTHR10635:SF0">
    <property type="entry name" value="COATOMER SUBUNIT BETA"/>
    <property type="match status" value="1"/>
</dbReference>
<keyword evidence="6 12" id="KW-0931">ER-Golgi transport</keyword>
<evidence type="ECO:0000256" key="5">
    <source>
        <dbReference type="ARBA" id="ARBA00022737"/>
    </source>
</evidence>
<evidence type="ECO:0000256" key="7">
    <source>
        <dbReference type="ARBA" id="ARBA00022927"/>
    </source>
</evidence>
<dbReference type="InterPro" id="IPR002553">
    <property type="entry name" value="Clathrin/coatomer_adapt-like_N"/>
</dbReference>
<dbReference type="PIRSF" id="PIRSF005727">
    <property type="entry name" value="Coatomer_beta_subunit"/>
    <property type="match status" value="1"/>
</dbReference>
<dbReference type="GO" id="GO:0006888">
    <property type="term" value="P:endoplasmic reticulum to Golgi vesicle-mediated transport"/>
    <property type="evidence" value="ECO:0007669"/>
    <property type="project" value="TreeGrafter"/>
</dbReference>
<gene>
    <name evidence="17" type="ORF">BIW11_08255</name>
</gene>
<dbReference type="InterPro" id="IPR011710">
    <property type="entry name" value="Coatomer_bsu_C"/>
</dbReference>
<evidence type="ECO:0000256" key="12">
    <source>
        <dbReference type="PIRNR" id="PIRNR005727"/>
    </source>
</evidence>
<evidence type="ECO:0000313" key="18">
    <source>
        <dbReference type="Proteomes" id="UP000192247"/>
    </source>
</evidence>
<dbReference type="AlphaFoldDB" id="A0A1V9XQF8"/>
<evidence type="ECO:0000256" key="8">
    <source>
        <dbReference type="ARBA" id="ARBA00023034"/>
    </source>
</evidence>
<keyword evidence="3 12" id="KW-0813">Transport</keyword>
<evidence type="ECO:0000256" key="11">
    <source>
        <dbReference type="ARBA" id="ARBA00030841"/>
    </source>
</evidence>
<evidence type="ECO:0000256" key="1">
    <source>
        <dbReference type="ARBA" id="ARBA00004255"/>
    </source>
</evidence>
<dbReference type="Proteomes" id="UP000192247">
    <property type="component" value="Unassembled WGS sequence"/>
</dbReference>
<dbReference type="GO" id="GO:0006886">
    <property type="term" value="P:intracellular protein transport"/>
    <property type="evidence" value="ECO:0007669"/>
    <property type="project" value="InterPro"/>
</dbReference>
<keyword evidence="18" id="KW-1185">Reference proteome</keyword>
<dbReference type="PANTHER" id="PTHR10635">
    <property type="entry name" value="COATOMER SUBUNIT BETA"/>
    <property type="match status" value="1"/>
</dbReference>
<keyword evidence="4 12" id="KW-0963">Cytoplasm</keyword>
<evidence type="ECO:0000256" key="13">
    <source>
        <dbReference type="SAM" id="MobiDB-lite"/>
    </source>
</evidence>
<sequence length="1043" mass="114214">MANDSLVPGGPCFILLARTADLDSANDVRLRLELEKGDIGTKIRALNTLVRLCVLEPTRLSCPAGRPTLMAVIRFLLPLQDHAVKRLLLLFWEVVPKSDTKGEPLQEMILVCDSFRRDLEHPNEFIRGATLRLLTKFPWHGELLEPLYPSVVKCLKHRHSYVRRNAVLCLFHMGKHCRQLQAGVITALDTFLSTDHDASANRNAFLALCKLDDARALRYVEETDWSNAEALERSGRHLLQGPAAQLIYRTGLQHPQDSWRFIQSVFHMMRSPTPSARFEAARILFRMTSANTAIRTAGQTLVDLAVSHADNGAKLVLLNTLGQLRQKHSRPLGSLAAEVVRVVPGASDVEVRRSALALAVALSTEYTAPNLIELLKQELRRLQTSPHHQADTAAASEAVLEALQSCLASFPETTSSVITCLTELVSSESESVSLSAVRILRETLVRFPEYASRAVSEVLLHFPLLRGASVLRQASWLLGEFCTSPEHISEFIEQVSISLGEKSEAGSSARNQRECNGVANDFGMDLDEVRKGTRTSPSVGSVPLEKKSSPMMTADGSYATQSVFSMTSDANGRLSWTSSNQALRSHLLKGDFFLGACICGSVTKAACRLVSSRKVTAKEDECLGSKRDARINIHETVVRGLRIIASCLALADSGLAAKRATADDRLRMGLCVQLLLQAQLGKGSIHGLGGGDVTRRALNSFVESDRKRGRRRRREGRHIGILETALGERQDSTTTKQCEEADAAILFDQLSTSGSRLGGHGRAENQDIFSVSLRKALSGNLATSAKDDDLLANSLLAKVTQLTGRGDPVYAECYAHVAAHAIDLDVLIFNQTDDTLQNCTLELTTIGRYPGKRDIKLIERPTPVVIGPHDFVTLRTTIKVTATDNGLVCGNISYDIKGSTSDTHLVVLNDIRINIVDFLVAHETSENDFRKMWAELEWENKISVATSIQDLDAFLDLLLRQTNMACIQRGDKRLSGDASLSDFLVANLSAQSLFAENALANVCLAKDPVKGQLSGSIRVRAQSQGLALCLGDKIAEVLKYAKI</sequence>
<dbReference type="GO" id="GO:0000139">
    <property type="term" value="C:Golgi membrane"/>
    <property type="evidence" value="ECO:0007669"/>
    <property type="project" value="UniProtKB-SubCell"/>
</dbReference>
<dbReference type="EMBL" id="MNPL01005976">
    <property type="protein sequence ID" value="OQR75691.1"/>
    <property type="molecule type" value="Genomic_DNA"/>
</dbReference>
<evidence type="ECO:0000256" key="2">
    <source>
        <dbReference type="ARBA" id="ARBA00017024"/>
    </source>
</evidence>
<evidence type="ECO:0000259" key="16">
    <source>
        <dbReference type="Pfam" id="PF14806"/>
    </source>
</evidence>
<dbReference type="InterPro" id="IPR016024">
    <property type="entry name" value="ARM-type_fold"/>
</dbReference>
<evidence type="ECO:0000256" key="3">
    <source>
        <dbReference type="ARBA" id="ARBA00022448"/>
    </source>
</evidence>
<accession>A0A1V9XQF8</accession>
<comment type="function">
    <text evidence="12">The coatomer is a cytosolic protein complex that binds to dilysine motifs and reversibly associates with Golgi non-clathrin-coated vesicles, which further mediate biosynthetic protein transport from the ER, via the Golgi up to the trans Golgi network. Coatomer complex is required for budding from Golgi membranes, and is essential for the retrograde Golgi-to-ER transport of dilysine-tagged proteins.</text>
</comment>
<dbReference type="InterPro" id="IPR029446">
    <property type="entry name" value="COPB1_appendage_platform_dom"/>
</dbReference>
<feature type="region of interest" description="Disordered" evidence="13">
    <location>
        <begin position="530"/>
        <end position="551"/>
    </location>
</feature>
<proteinExistence type="predicted"/>
<dbReference type="GO" id="GO:0006891">
    <property type="term" value="P:intra-Golgi vesicle-mediated transport"/>
    <property type="evidence" value="ECO:0007669"/>
    <property type="project" value="TreeGrafter"/>
</dbReference>
<keyword evidence="7 12" id="KW-0653">Protein transport</keyword>
<keyword evidence="9 12" id="KW-0472">Membrane</keyword>
<dbReference type="GO" id="GO:0030126">
    <property type="term" value="C:COPI vesicle coat"/>
    <property type="evidence" value="ECO:0007669"/>
    <property type="project" value="InterPro"/>
</dbReference>
<keyword evidence="10 12" id="KW-0968">Cytoplasmic vesicle</keyword>
<dbReference type="InterPro" id="IPR016460">
    <property type="entry name" value="COPB1"/>
</dbReference>
<dbReference type="Pfam" id="PF07718">
    <property type="entry name" value="Coatamer_beta_C"/>
    <property type="match status" value="1"/>
</dbReference>